<dbReference type="PROSITE" id="PS51272">
    <property type="entry name" value="SLH"/>
    <property type="match status" value="3"/>
</dbReference>
<dbReference type="InterPro" id="IPR051465">
    <property type="entry name" value="Cell_Envelope_Struct_Comp"/>
</dbReference>
<organism evidence="4 5">
    <name type="scientific">Brevibacillus agri</name>
    <dbReference type="NCBI Taxonomy" id="51101"/>
    <lineage>
        <taxon>Bacteria</taxon>
        <taxon>Bacillati</taxon>
        <taxon>Bacillota</taxon>
        <taxon>Bacilli</taxon>
        <taxon>Bacillales</taxon>
        <taxon>Paenibacillaceae</taxon>
        <taxon>Brevibacillus</taxon>
    </lineage>
</organism>
<accession>A0A3M8AX00</accession>
<feature type="domain" description="SLH" evidence="2">
    <location>
        <begin position="1199"/>
        <end position="1262"/>
    </location>
</feature>
<dbReference type="OrthoDB" id="1805600at2"/>
<dbReference type="InterPro" id="IPR001119">
    <property type="entry name" value="SLH_dom"/>
</dbReference>
<dbReference type="Proteomes" id="UP000317180">
    <property type="component" value="Unassembled WGS sequence"/>
</dbReference>
<keyword evidence="1" id="KW-1133">Transmembrane helix</keyword>
<comment type="caution">
    <text evidence="4">The sequence shown here is derived from an EMBL/GenBank/DDBJ whole genome shotgun (WGS) entry which is preliminary data.</text>
</comment>
<sequence>MLQVVKAKLRSVFITLVVVAVVLTGIIPGSLQSSAASGSVGGAGITLIGFSKGTQSDPYIHYEPRLTISGTYVGLKDPRNLRLSRKNNGLLEKLSDQPTIVEGTSTFTFFNVGLKPGMNEIGFYELTNAGEEVKFTFYVIYNDTPVFSDLKVGNVPLSTDVTVPTIVYSSRPSAITGRALNATNVRVDNLTTNKSYTTRRVNDGGSFAIDMVLAKGYNNLRITALAENKEINLVERQVIYTDEYSKQGANDHFYNVKIEKTPLDSAGLETVVDENMNAEFIVSGDLLIHKDSTIEPFGASDPKTITDAGEIRIYDSNGDTKFNPEVTSPSIQYKDTLGEYLRYSFSVKVPGTTNSFEDGKKYSLAFWYPYNQVTVDESGVVTRTPKNVEIANHKYPIQYMDQDSPRIESMVLSSEGNVQVDLNNVNIVRSSPYTIELKTKNISDTTKFKISYLYDTTRTDDDDALAGQYEVKQDDKDTSIFRITIKKAPSKETDVRLTYDNNKIERTFKIRPEVVPHVQLSYVSSSGKTVYVEKGLTITDLSDPLNGQDLIGQVRNYAPVTQGNVKVKIGSDPVTITPHPSDATRFTIKSDDLGKVLEKDSSSGIRVLEITLENQPKLTFKYNISYINEVVPKIKDVKFEIEQNSETVVLSKKSTETDYNTSALYLSGFSFDVEAADEVTVKKDGKVIAVFKDKSGTWEFQKIDPDYLQSLKAAVQGTADSSNTKLDSLFTRSNFESTGNSSDDSFKAEMDDFDYVSLLNIFGKMDKEEATKRLPLFPLVLQEGGSTTFEISAAKGDLITRQKYTIKQTTHSWIVLDPMKREGEDYVTVNANSAKVRIFAENAEKILFGKEEVVAKNTTDPEFEFNDKLGRPIPTNGYYMFESTVSLKPGLNTVKYTVVVNGNQFKDEIKIYNAGSSVSGAVYRDILGKKVSFSVFEKALELKFPTGTVLLSPSDARVGGEVNHPRDDINIDVPLYFGIADRSTGQVDPDIEPDSDDIEEMEDILKPDSNFNYASPLYYIDAGVQGAPGGTDPYYQEDDVLIRGKEVDLKLWHKRYRDNLVPSKQGTLSIKYDSSIVNAANTTLAIMYNNGEGWVNIGGVVNTGKKTITVPFRGFGYYMVLKIKNSFPDVVNHEFARDAIETLYSKGIMVASDYNWFGADMKITRGEFATMIVKALDLPINAGPYRDEANSRPSSPTFSDVDRNDNNPWNWSYEYIETAARAGIVRGKDAERFFPDDSLTREEAAIIIARALNLKTGNPDTSKVALGKMFTDAHLTGYYAVPSVLAVTKAKIMNGEPNDATAKKPTYRFNPRGDLTRAEMAVITYRIMVQLKKLPKQ</sequence>
<evidence type="ECO:0000256" key="1">
    <source>
        <dbReference type="SAM" id="Phobius"/>
    </source>
</evidence>
<reference evidence="4 5" key="1">
    <citation type="submission" date="2018-10" db="EMBL/GenBank/DDBJ databases">
        <title>Phylogenomics of Brevibacillus.</title>
        <authorList>
            <person name="Dunlap C."/>
        </authorList>
    </citation>
    <scope>NUCLEOTIDE SEQUENCE [LARGE SCALE GENOMIC DNA]</scope>
    <source>
        <strain evidence="4 5">NRRL NRS 1219</strain>
    </source>
</reference>
<reference evidence="3 6" key="2">
    <citation type="submission" date="2019-06" db="EMBL/GenBank/DDBJ databases">
        <title>Whole genome shotgun sequence of Brevibacillus agri NBRC 15538.</title>
        <authorList>
            <person name="Hosoyama A."/>
            <person name="Uohara A."/>
            <person name="Ohji S."/>
            <person name="Ichikawa N."/>
        </authorList>
    </citation>
    <scope>NUCLEOTIDE SEQUENCE [LARGE SCALE GENOMIC DNA]</scope>
    <source>
        <strain evidence="3 6">NBRC 15538</strain>
    </source>
</reference>
<evidence type="ECO:0000313" key="4">
    <source>
        <dbReference type="EMBL" id="RNB55600.1"/>
    </source>
</evidence>
<keyword evidence="1" id="KW-0812">Transmembrane</keyword>
<dbReference type="EMBL" id="BJOD01000023">
    <property type="protein sequence ID" value="GED26441.1"/>
    <property type="molecule type" value="Genomic_DNA"/>
</dbReference>
<dbReference type="RefSeq" id="WP_122952863.1">
    <property type="nucleotide sequence ID" value="NZ_BJOD01000023.1"/>
</dbReference>
<proteinExistence type="predicted"/>
<evidence type="ECO:0000259" key="2">
    <source>
        <dbReference type="PROSITE" id="PS51272"/>
    </source>
</evidence>
<feature type="domain" description="SLH" evidence="2">
    <location>
        <begin position="1123"/>
        <end position="1186"/>
    </location>
</feature>
<keyword evidence="1" id="KW-0472">Membrane</keyword>
<dbReference type="PANTHER" id="PTHR43308">
    <property type="entry name" value="OUTER MEMBRANE PROTEIN ALPHA-RELATED"/>
    <property type="match status" value="1"/>
</dbReference>
<feature type="domain" description="SLH" evidence="2">
    <location>
        <begin position="1267"/>
        <end position="1337"/>
    </location>
</feature>
<feature type="transmembrane region" description="Helical" evidence="1">
    <location>
        <begin position="12"/>
        <end position="31"/>
    </location>
</feature>
<dbReference type="GeneID" id="82809701"/>
<dbReference type="Pfam" id="PF00395">
    <property type="entry name" value="SLH"/>
    <property type="match status" value="3"/>
</dbReference>
<evidence type="ECO:0000313" key="3">
    <source>
        <dbReference type="EMBL" id="GED26441.1"/>
    </source>
</evidence>
<gene>
    <name evidence="3" type="ORF">BAG01nite_25430</name>
    <name evidence="4" type="ORF">EB820_11225</name>
</gene>
<dbReference type="Proteomes" id="UP000276178">
    <property type="component" value="Unassembled WGS sequence"/>
</dbReference>
<name>A0A3M8AX00_9BACL</name>
<dbReference type="PANTHER" id="PTHR43308:SF5">
    <property type="entry name" value="S-LAYER PROTEIN _ PEPTIDOGLYCAN ENDO-BETA-N-ACETYLGLUCOSAMINIDASE"/>
    <property type="match status" value="1"/>
</dbReference>
<dbReference type="EMBL" id="RHHN01000034">
    <property type="protein sequence ID" value="RNB55600.1"/>
    <property type="molecule type" value="Genomic_DNA"/>
</dbReference>
<protein>
    <submittedName>
        <fullName evidence="4">S-layer homology domain-containing protein</fullName>
    </submittedName>
</protein>
<evidence type="ECO:0000313" key="5">
    <source>
        <dbReference type="Proteomes" id="UP000276178"/>
    </source>
</evidence>
<keyword evidence="6" id="KW-1185">Reference proteome</keyword>
<evidence type="ECO:0000313" key="6">
    <source>
        <dbReference type="Proteomes" id="UP000317180"/>
    </source>
</evidence>